<evidence type="ECO:0000256" key="2">
    <source>
        <dbReference type="ARBA" id="ARBA00004123"/>
    </source>
</evidence>
<keyword evidence="18" id="KW-1185">Reference proteome</keyword>
<dbReference type="GO" id="GO:0007017">
    <property type="term" value="P:microtubule-based process"/>
    <property type="evidence" value="ECO:0007669"/>
    <property type="project" value="InterPro"/>
</dbReference>
<organism evidence="17 18">
    <name type="scientific">Ectocarpus siliculosus</name>
    <name type="common">Brown alga</name>
    <name type="synonym">Conferva siliculosa</name>
    <dbReference type="NCBI Taxonomy" id="2880"/>
    <lineage>
        <taxon>Eukaryota</taxon>
        <taxon>Sar</taxon>
        <taxon>Stramenopiles</taxon>
        <taxon>Ochrophyta</taxon>
        <taxon>PX clade</taxon>
        <taxon>Phaeophyceae</taxon>
        <taxon>Ectocarpales</taxon>
        <taxon>Ectocarpaceae</taxon>
        <taxon>Ectocarpus</taxon>
    </lineage>
</organism>
<feature type="region of interest" description="Disordered" evidence="15">
    <location>
        <begin position="115"/>
        <end position="162"/>
    </location>
</feature>
<sequence length="522" mass="54726">MAPCVLAPSSNTSHSLSLSLLAAVRPWDRAQHSRGAMSVVTVQVGQCGNQLGASLFQALHDHASQPPAHHGHTSGTESERARSACRQSFFRDGGVARAVIIDTEPKVIQRIVATRGRAEESTGAGARRAAGGRESAYGKTAQRRTNTTGDRNHSTVGGGSRGGGWRYDSGTQVCCHAQGGAANNWAYGYHAHGATFSEACLEGVRRETERCDRLTGLCILHSLAGGTGSGLGTCLTEALRDELPSAFLLNTVVGAHSSGEVILQNYNTLFTLSKLAKCSDGVLVVENDAATAVCRKLLRLERPSHTDLNEVICSSLVAALTPTTTATTAPAASASAMGTGVGQGGGGEGGGMLLHLGDKLAHLCPNKDFVFLRASIVPQESTAFEGSRGERIGVGLNQSVASLLTFHGTPVGGSGATQPPPPPPPPPPECFRIRGLYAGWSPTPLMECRSPLRLHGHERAISLLSNSQAVLGVLETAVGRSRDMFSAGAYVHQYAQFGAEREDFEEAFLGVEQAVENYRSLG</sequence>
<dbReference type="InterPro" id="IPR003008">
    <property type="entry name" value="Tubulin_FtsZ_GTPase"/>
</dbReference>
<reference evidence="17 18" key="1">
    <citation type="journal article" date="2010" name="Nature">
        <title>The Ectocarpus genome and the independent evolution of multicellularity in brown algae.</title>
        <authorList>
            <person name="Cock J.M."/>
            <person name="Sterck L."/>
            <person name="Rouze P."/>
            <person name="Scornet D."/>
            <person name="Allen A.E."/>
            <person name="Amoutzias G."/>
            <person name="Anthouard V."/>
            <person name="Artiguenave F."/>
            <person name="Aury J.M."/>
            <person name="Badger J.H."/>
            <person name="Beszteri B."/>
            <person name="Billiau K."/>
            <person name="Bonnet E."/>
            <person name="Bothwell J.H."/>
            <person name="Bowler C."/>
            <person name="Boyen C."/>
            <person name="Brownlee C."/>
            <person name="Carrano C.J."/>
            <person name="Charrier B."/>
            <person name="Cho G.Y."/>
            <person name="Coelho S.M."/>
            <person name="Collen J."/>
            <person name="Corre E."/>
            <person name="Da Silva C."/>
            <person name="Delage L."/>
            <person name="Delaroque N."/>
            <person name="Dittami S.M."/>
            <person name="Doulbeau S."/>
            <person name="Elias M."/>
            <person name="Farnham G."/>
            <person name="Gachon C.M."/>
            <person name="Gschloessl B."/>
            <person name="Heesch S."/>
            <person name="Jabbari K."/>
            <person name="Jubin C."/>
            <person name="Kawai H."/>
            <person name="Kimura K."/>
            <person name="Kloareg B."/>
            <person name="Kupper F.C."/>
            <person name="Lang D."/>
            <person name="Le Bail A."/>
            <person name="Leblanc C."/>
            <person name="Lerouge P."/>
            <person name="Lohr M."/>
            <person name="Lopez P.J."/>
            <person name="Martens C."/>
            <person name="Maumus F."/>
            <person name="Michel G."/>
            <person name="Miranda-Saavedra D."/>
            <person name="Morales J."/>
            <person name="Moreau H."/>
            <person name="Motomura T."/>
            <person name="Nagasato C."/>
            <person name="Napoli C.A."/>
            <person name="Nelson D.R."/>
            <person name="Nyvall-Collen P."/>
            <person name="Peters A.F."/>
            <person name="Pommier C."/>
            <person name="Potin P."/>
            <person name="Poulain J."/>
            <person name="Quesneville H."/>
            <person name="Read B."/>
            <person name="Rensing S.A."/>
            <person name="Ritter A."/>
            <person name="Rousvoal S."/>
            <person name="Samanta M."/>
            <person name="Samson G."/>
            <person name="Schroeder D.C."/>
            <person name="Segurens B."/>
            <person name="Strittmatter M."/>
            <person name="Tonon T."/>
            <person name="Tregear J.W."/>
            <person name="Valentin K."/>
            <person name="von Dassow P."/>
            <person name="Yamagishi T."/>
            <person name="Van de Peer Y."/>
            <person name="Wincker P."/>
        </authorList>
    </citation>
    <scope>NUCLEOTIDE SEQUENCE [LARGE SCALE GENOMIC DNA]</scope>
    <source>
        <strain evidence="18">Ec32 / CCAP1310/4</strain>
    </source>
</reference>
<dbReference type="InterPro" id="IPR017975">
    <property type="entry name" value="Tubulin_CS"/>
</dbReference>
<dbReference type="OMA" id="ACHPEYK"/>
<evidence type="ECO:0000313" key="18">
    <source>
        <dbReference type="Proteomes" id="UP000002630"/>
    </source>
</evidence>
<dbReference type="GO" id="GO:0005929">
    <property type="term" value="C:cilium"/>
    <property type="evidence" value="ECO:0007669"/>
    <property type="project" value="UniProtKB-SubCell"/>
</dbReference>
<dbReference type="GO" id="GO:0005874">
    <property type="term" value="C:microtubule"/>
    <property type="evidence" value="ECO:0007669"/>
    <property type="project" value="UniProtKB-KW"/>
</dbReference>
<proteinExistence type="inferred from homology"/>
<evidence type="ECO:0000256" key="13">
    <source>
        <dbReference type="ARBA" id="ARBA00046149"/>
    </source>
</evidence>
<evidence type="ECO:0000256" key="12">
    <source>
        <dbReference type="ARBA" id="ARBA00030594"/>
    </source>
</evidence>
<evidence type="ECO:0000256" key="8">
    <source>
        <dbReference type="ARBA" id="ARBA00022794"/>
    </source>
</evidence>
<dbReference type="OrthoDB" id="10250004at2759"/>
<keyword evidence="11" id="KW-0966">Cell projection</keyword>
<dbReference type="Proteomes" id="UP000002630">
    <property type="component" value="Linkage Group LG03"/>
</dbReference>
<dbReference type="EMBL" id="FN647931">
    <property type="protein sequence ID" value="CBN78521.1"/>
    <property type="molecule type" value="Genomic_DNA"/>
</dbReference>
<dbReference type="GO" id="GO:0005634">
    <property type="term" value="C:nucleus"/>
    <property type="evidence" value="ECO:0007669"/>
    <property type="project" value="UniProtKB-SubCell"/>
</dbReference>
<evidence type="ECO:0000256" key="3">
    <source>
        <dbReference type="ARBA" id="ARBA00004138"/>
    </source>
</evidence>
<evidence type="ECO:0000256" key="5">
    <source>
        <dbReference type="ARBA" id="ARBA00014184"/>
    </source>
</evidence>
<evidence type="ECO:0000256" key="6">
    <source>
        <dbReference type="ARBA" id="ARBA00022701"/>
    </source>
</evidence>
<dbReference type="GO" id="GO:0005525">
    <property type="term" value="F:GTP binding"/>
    <property type="evidence" value="ECO:0007669"/>
    <property type="project" value="UniProtKB-UniRule"/>
</dbReference>
<dbReference type="InterPro" id="IPR008280">
    <property type="entry name" value="Tub_FtsZ_C"/>
</dbReference>
<keyword evidence="10" id="KW-0539">Nucleus</keyword>
<comment type="subcellular location">
    <subcellularLocation>
        <location evidence="3">Cell projection</location>
        <location evidence="3">Cilium</location>
    </subcellularLocation>
    <subcellularLocation>
        <location evidence="1">Cytoplasm</location>
        <location evidence="1">Cytoskeleton</location>
        <location evidence="1">Microtubule organizing center</location>
        <location evidence="1">Centrosome</location>
        <location evidence="1">Centriole</location>
    </subcellularLocation>
    <subcellularLocation>
        <location evidence="2">Nucleus</location>
    </subcellularLocation>
</comment>
<dbReference type="PANTHER" id="PTHR11588">
    <property type="entry name" value="TUBULIN"/>
    <property type="match status" value="1"/>
</dbReference>
<dbReference type="CDD" id="cd02189">
    <property type="entry name" value="delta_zeta_tubulin-like"/>
    <property type="match status" value="1"/>
</dbReference>
<keyword evidence="7 14" id="KW-0547">Nucleotide-binding</keyword>
<keyword evidence="6 14" id="KW-0493">Microtubule</keyword>
<dbReference type="SUPFAM" id="SSF52490">
    <property type="entry name" value="Tubulin nucleotide-binding domain-like"/>
    <property type="match status" value="1"/>
</dbReference>
<dbReference type="GO" id="GO:0030030">
    <property type="term" value="P:cell projection organization"/>
    <property type="evidence" value="ECO:0007669"/>
    <property type="project" value="UniProtKB-KW"/>
</dbReference>
<dbReference type="Gene3D" id="3.40.50.1440">
    <property type="entry name" value="Tubulin/FtsZ, GTPase domain"/>
    <property type="match status" value="1"/>
</dbReference>
<dbReference type="SMR" id="D8LE04"/>
<dbReference type="eggNOG" id="KOG1374">
    <property type="taxonomic scope" value="Eukaryota"/>
</dbReference>
<feature type="domain" description="Tubulin/FtsZ GTPase" evidence="16">
    <location>
        <begin position="86"/>
        <end position="327"/>
    </location>
</feature>
<comment type="function">
    <text evidence="13">Acts as a positive regulator of hedgehog signaling and regulates ciliary function.</text>
</comment>
<dbReference type="InParanoid" id="D8LE04"/>
<dbReference type="InterPro" id="IPR000217">
    <property type="entry name" value="Tubulin"/>
</dbReference>
<dbReference type="SUPFAM" id="SSF55307">
    <property type="entry name" value="Tubulin C-terminal domain-like"/>
    <property type="match status" value="1"/>
</dbReference>
<evidence type="ECO:0000256" key="1">
    <source>
        <dbReference type="ARBA" id="ARBA00004114"/>
    </source>
</evidence>
<evidence type="ECO:0000256" key="10">
    <source>
        <dbReference type="ARBA" id="ARBA00023242"/>
    </source>
</evidence>
<protein>
    <recommendedName>
        <fullName evidence="5">Tubulin delta chain</fullName>
    </recommendedName>
    <alternativeName>
        <fullName evidence="12">Delta-tubulin</fullName>
    </alternativeName>
</protein>
<gene>
    <name evidence="17" type="ORF">Esi_0129_0004</name>
</gene>
<feature type="compositionally biased region" description="Low complexity" evidence="15">
    <location>
        <begin position="121"/>
        <end position="135"/>
    </location>
</feature>
<dbReference type="PRINTS" id="PR01224">
    <property type="entry name" value="DELTATUBULIN"/>
</dbReference>
<evidence type="ECO:0000256" key="4">
    <source>
        <dbReference type="ARBA" id="ARBA00009636"/>
    </source>
</evidence>
<dbReference type="PRINTS" id="PR01161">
    <property type="entry name" value="TUBULIN"/>
</dbReference>
<name>D8LE04_ECTSI</name>
<evidence type="ECO:0000256" key="7">
    <source>
        <dbReference type="ARBA" id="ARBA00022741"/>
    </source>
</evidence>
<evidence type="ECO:0000256" key="14">
    <source>
        <dbReference type="RuleBase" id="RU000352"/>
    </source>
</evidence>
<dbReference type="InterPro" id="IPR002967">
    <property type="entry name" value="Delta_tubulin"/>
</dbReference>
<evidence type="ECO:0000313" key="17">
    <source>
        <dbReference type="EMBL" id="CBN78521.1"/>
    </source>
</evidence>
<dbReference type="InterPro" id="IPR036525">
    <property type="entry name" value="Tubulin/FtsZ_GTPase_sf"/>
</dbReference>
<dbReference type="EMBL" id="FN649728">
    <property type="protein sequence ID" value="CBN78521.1"/>
    <property type="molecule type" value="Genomic_DNA"/>
</dbReference>
<evidence type="ECO:0000256" key="11">
    <source>
        <dbReference type="ARBA" id="ARBA00023273"/>
    </source>
</evidence>
<accession>D8LE04</accession>
<feature type="region of interest" description="Disordered" evidence="15">
    <location>
        <begin position="63"/>
        <end position="83"/>
    </location>
</feature>
<evidence type="ECO:0000256" key="15">
    <source>
        <dbReference type="SAM" id="MobiDB-lite"/>
    </source>
</evidence>
<dbReference type="GO" id="GO:0005814">
    <property type="term" value="C:centriole"/>
    <property type="evidence" value="ECO:0007669"/>
    <property type="project" value="UniProtKB-SubCell"/>
</dbReference>
<dbReference type="AlphaFoldDB" id="D8LE04"/>
<dbReference type="SMART" id="SM00864">
    <property type="entry name" value="Tubulin"/>
    <property type="match status" value="1"/>
</dbReference>
<dbReference type="GO" id="GO:0005200">
    <property type="term" value="F:structural constituent of cytoskeleton"/>
    <property type="evidence" value="ECO:0007669"/>
    <property type="project" value="InterPro"/>
</dbReference>
<dbReference type="PROSITE" id="PS00227">
    <property type="entry name" value="TUBULIN"/>
    <property type="match status" value="1"/>
</dbReference>
<dbReference type="STRING" id="2880.D8LE04"/>
<dbReference type="Pfam" id="PF00091">
    <property type="entry name" value="Tubulin"/>
    <property type="match status" value="2"/>
</dbReference>
<evidence type="ECO:0000256" key="9">
    <source>
        <dbReference type="ARBA" id="ARBA00023134"/>
    </source>
</evidence>
<comment type="similarity">
    <text evidence="4 14">Belongs to the tubulin family.</text>
</comment>
<keyword evidence="8" id="KW-0970">Cilium biogenesis/degradation</keyword>
<keyword evidence="9 14" id="KW-0342">GTP-binding</keyword>
<evidence type="ECO:0000259" key="16">
    <source>
        <dbReference type="SMART" id="SM00864"/>
    </source>
</evidence>